<comment type="similarity">
    <text evidence="1 5">Belongs to the universal ribosomal protein uL2 family.</text>
</comment>
<comment type="function">
    <text evidence="5">One of the primary rRNA binding proteins. Required for association of the 30S and 50S subunits to form the 70S ribosome, for tRNA binding and peptide bond formation. It has been suggested to have peptidyltransferase activity; this is somewhat controversial. Makes several contacts with the 16S rRNA in the 70S ribosome.</text>
</comment>
<dbReference type="NCBIfam" id="TIGR01171">
    <property type="entry name" value="rplB_bact"/>
    <property type="match status" value="1"/>
</dbReference>
<dbReference type="PANTHER" id="PTHR13691">
    <property type="entry name" value="RIBOSOMAL PROTEIN L2"/>
    <property type="match status" value="1"/>
</dbReference>
<keyword evidence="3 5" id="KW-0687">Ribonucleoprotein</keyword>
<dbReference type="Gene3D" id="4.10.950.10">
    <property type="entry name" value="Ribosomal protein L2, domain 3"/>
    <property type="match status" value="1"/>
</dbReference>
<evidence type="ECO:0000313" key="10">
    <source>
        <dbReference type="Proteomes" id="UP000231246"/>
    </source>
</evidence>
<dbReference type="FunFam" id="2.30.30.30:FF:000001">
    <property type="entry name" value="50S ribosomal protein L2"/>
    <property type="match status" value="1"/>
</dbReference>
<dbReference type="PANTHER" id="PTHR13691:SF5">
    <property type="entry name" value="LARGE RIBOSOMAL SUBUNIT PROTEIN UL2M"/>
    <property type="match status" value="1"/>
</dbReference>
<keyword evidence="5" id="KW-0694">RNA-binding</keyword>
<feature type="domain" description="Large ribosomal subunit protein uL2 C-terminal" evidence="7">
    <location>
        <begin position="103"/>
        <end position="232"/>
    </location>
</feature>
<feature type="region of interest" description="Disordered" evidence="6">
    <location>
        <begin position="200"/>
        <end position="256"/>
    </location>
</feature>
<proteinExistence type="inferred from homology"/>
<evidence type="ECO:0000256" key="1">
    <source>
        <dbReference type="ARBA" id="ARBA00005636"/>
    </source>
</evidence>
<dbReference type="Proteomes" id="UP000231246">
    <property type="component" value="Unassembled WGS sequence"/>
</dbReference>
<dbReference type="InterPro" id="IPR022669">
    <property type="entry name" value="Ribosomal_uL2_C"/>
</dbReference>
<comment type="subunit">
    <text evidence="5">Part of the 50S ribosomal subunit. Forms a bridge to the 30S subunit in the 70S ribosome.</text>
</comment>
<dbReference type="Pfam" id="PF00181">
    <property type="entry name" value="Ribosomal_L2_N"/>
    <property type="match status" value="1"/>
</dbReference>
<dbReference type="AlphaFoldDB" id="A0A2H0BWU1"/>
<dbReference type="SUPFAM" id="SSF50104">
    <property type="entry name" value="Translation proteins SH3-like domain"/>
    <property type="match status" value="1"/>
</dbReference>
<feature type="domain" description="Large ribosomal subunit protein uL2 RNA-binding" evidence="8">
    <location>
        <begin position="21"/>
        <end position="97"/>
    </location>
</feature>
<dbReference type="InterPro" id="IPR002171">
    <property type="entry name" value="Ribosomal_uL2"/>
</dbReference>
<evidence type="ECO:0000256" key="5">
    <source>
        <dbReference type="HAMAP-Rule" id="MF_01320"/>
    </source>
</evidence>
<feature type="compositionally biased region" description="Basic residues" evidence="6">
    <location>
        <begin position="233"/>
        <end position="248"/>
    </location>
</feature>
<dbReference type="GO" id="GO:0016740">
    <property type="term" value="F:transferase activity"/>
    <property type="evidence" value="ECO:0007669"/>
    <property type="project" value="InterPro"/>
</dbReference>
<dbReference type="InterPro" id="IPR014726">
    <property type="entry name" value="Ribosomal_uL2_dom3"/>
</dbReference>
<dbReference type="InterPro" id="IPR014722">
    <property type="entry name" value="Rib_uL2_dom2"/>
</dbReference>
<dbReference type="FunFam" id="4.10.950.10:FF:000001">
    <property type="entry name" value="50S ribosomal protein L2"/>
    <property type="match status" value="1"/>
</dbReference>
<dbReference type="Gene3D" id="2.40.50.140">
    <property type="entry name" value="Nucleic acid-binding proteins"/>
    <property type="match status" value="1"/>
</dbReference>
<reference evidence="9 10" key="1">
    <citation type="submission" date="2017-09" db="EMBL/GenBank/DDBJ databases">
        <title>Depth-based differentiation of microbial function through sediment-hosted aquifers and enrichment of novel symbionts in the deep terrestrial subsurface.</title>
        <authorList>
            <person name="Probst A.J."/>
            <person name="Ladd B."/>
            <person name="Jarett J.K."/>
            <person name="Geller-Mcgrath D.E."/>
            <person name="Sieber C.M."/>
            <person name="Emerson J.B."/>
            <person name="Anantharaman K."/>
            <person name="Thomas B.C."/>
            <person name="Malmstrom R."/>
            <person name="Stieglmeier M."/>
            <person name="Klingl A."/>
            <person name="Woyke T."/>
            <person name="Ryan C.M."/>
            <person name="Banfield J.F."/>
        </authorList>
    </citation>
    <scope>NUCLEOTIDE SEQUENCE [LARGE SCALE GENOMIC DNA]</scope>
    <source>
        <strain evidence="9">CG22_combo_CG10-13_8_21_14_all_38_20</strain>
    </source>
</reference>
<evidence type="ECO:0000259" key="8">
    <source>
        <dbReference type="SMART" id="SM01383"/>
    </source>
</evidence>
<accession>A0A2H0BWU1</accession>
<dbReference type="Pfam" id="PF03947">
    <property type="entry name" value="Ribosomal_L2_C"/>
    <property type="match status" value="1"/>
</dbReference>
<keyword evidence="5" id="KW-0699">rRNA-binding</keyword>
<dbReference type="GO" id="GO:0003735">
    <property type="term" value="F:structural constituent of ribosome"/>
    <property type="evidence" value="ECO:0007669"/>
    <property type="project" value="InterPro"/>
</dbReference>
<dbReference type="GO" id="GO:0002181">
    <property type="term" value="P:cytoplasmic translation"/>
    <property type="evidence" value="ECO:0007669"/>
    <property type="project" value="TreeGrafter"/>
</dbReference>
<evidence type="ECO:0000313" key="9">
    <source>
        <dbReference type="EMBL" id="PIP62157.1"/>
    </source>
</evidence>
<keyword evidence="2 5" id="KW-0689">Ribosomal protein</keyword>
<evidence type="ECO:0000259" key="7">
    <source>
        <dbReference type="SMART" id="SM01382"/>
    </source>
</evidence>
<evidence type="ECO:0000256" key="2">
    <source>
        <dbReference type="ARBA" id="ARBA00022980"/>
    </source>
</evidence>
<dbReference type="SMART" id="SM01382">
    <property type="entry name" value="Ribosomal_L2_C"/>
    <property type="match status" value="1"/>
</dbReference>
<dbReference type="GO" id="GO:0015934">
    <property type="term" value="C:large ribosomal subunit"/>
    <property type="evidence" value="ECO:0007669"/>
    <property type="project" value="InterPro"/>
</dbReference>
<dbReference type="GO" id="GO:0019843">
    <property type="term" value="F:rRNA binding"/>
    <property type="evidence" value="ECO:0007669"/>
    <property type="project" value="UniProtKB-UniRule"/>
</dbReference>
<organism evidence="9 10">
    <name type="scientific">Candidatus Roizmanbacteria bacterium CG22_combo_CG10-13_8_21_14_all_38_20</name>
    <dbReference type="NCBI Taxonomy" id="1974862"/>
    <lineage>
        <taxon>Bacteria</taxon>
        <taxon>Candidatus Roizmaniibacteriota</taxon>
    </lineage>
</organism>
<dbReference type="InterPro" id="IPR022666">
    <property type="entry name" value="Ribosomal_uL2_RNA-bd_dom"/>
</dbReference>
<dbReference type="EMBL" id="PCTA01000003">
    <property type="protein sequence ID" value="PIP62157.1"/>
    <property type="molecule type" value="Genomic_DNA"/>
</dbReference>
<dbReference type="PIRSF" id="PIRSF002158">
    <property type="entry name" value="Ribosomal_L2"/>
    <property type="match status" value="1"/>
</dbReference>
<dbReference type="Gene3D" id="2.30.30.30">
    <property type="match status" value="1"/>
</dbReference>
<dbReference type="InterPro" id="IPR005880">
    <property type="entry name" value="Ribosomal_uL2_bac/org-type"/>
</dbReference>
<name>A0A2H0BWU1_9BACT</name>
<dbReference type="InterPro" id="IPR012340">
    <property type="entry name" value="NA-bd_OB-fold"/>
</dbReference>
<evidence type="ECO:0000256" key="6">
    <source>
        <dbReference type="SAM" id="MobiDB-lite"/>
    </source>
</evidence>
<dbReference type="HAMAP" id="MF_01320_B">
    <property type="entry name" value="Ribosomal_uL2_B"/>
    <property type="match status" value="1"/>
</dbReference>
<protein>
    <recommendedName>
        <fullName evidence="4 5">Large ribosomal subunit protein uL2</fullName>
    </recommendedName>
</protein>
<gene>
    <name evidence="5 9" type="primary">rplB</name>
    <name evidence="9" type="ORF">COW99_00530</name>
</gene>
<sequence>MEITKHKPEKSLTKSLQYRAGRDNKGHVAIRHRGGRHKRLYRELDFKRDKYGIAGKIAAIEYDPNRASRIALIYYEDGEKRYILAPAGIEVGSVVQSGPDAEIKNGNALPLKNIPIGKEVHNVELAPGQGAKLVRGAGGAALIAAHEKKYIKLKLPSGELRLVHEDCYATIGQVSREEFKNETLGKAGRKRWLGIRPTVRGVAQHPGSHPHGGGEGRSGIGMPSPKSPWGKKTLGKKTRNPNKHSRKFIVVDRRKK</sequence>
<dbReference type="InterPro" id="IPR008991">
    <property type="entry name" value="Translation_prot_SH3-like_sf"/>
</dbReference>
<dbReference type="SMART" id="SM01383">
    <property type="entry name" value="Ribosomal_L2"/>
    <property type="match status" value="1"/>
</dbReference>
<evidence type="ECO:0000256" key="4">
    <source>
        <dbReference type="ARBA" id="ARBA00035242"/>
    </source>
</evidence>
<feature type="compositionally biased region" description="Gly residues" evidence="6">
    <location>
        <begin position="210"/>
        <end position="219"/>
    </location>
</feature>
<dbReference type="SUPFAM" id="SSF50249">
    <property type="entry name" value="Nucleic acid-binding proteins"/>
    <property type="match status" value="1"/>
</dbReference>
<evidence type="ECO:0000256" key="3">
    <source>
        <dbReference type="ARBA" id="ARBA00023274"/>
    </source>
</evidence>
<comment type="caution">
    <text evidence="9">The sequence shown here is derived from an EMBL/GenBank/DDBJ whole genome shotgun (WGS) entry which is preliminary data.</text>
</comment>